<accession>A0A6A6LHT9</accession>
<evidence type="ECO:0000313" key="5">
    <source>
        <dbReference type="Proteomes" id="UP000467840"/>
    </source>
</evidence>
<keyword evidence="2" id="KW-0472">Membrane</keyword>
<evidence type="ECO:0000313" key="4">
    <source>
        <dbReference type="EMBL" id="KAF2300097.1"/>
    </source>
</evidence>
<feature type="transmembrane region" description="Helical" evidence="2">
    <location>
        <begin position="220"/>
        <end position="241"/>
    </location>
</feature>
<evidence type="ECO:0000256" key="1">
    <source>
        <dbReference type="SAM" id="MobiDB-lite"/>
    </source>
</evidence>
<keyword evidence="5" id="KW-1185">Reference proteome</keyword>
<feature type="compositionally biased region" description="Acidic residues" evidence="1">
    <location>
        <begin position="89"/>
        <end position="98"/>
    </location>
</feature>
<feature type="compositionally biased region" description="Basic residues" evidence="1">
    <location>
        <begin position="54"/>
        <end position="65"/>
    </location>
</feature>
<organism evidence="4 5">
    <name type="scientific">Hevea brasiliensis</name>
    <name type="common">Para rubber tree</name>
    <name type="synonym">Siphonia brasiliensis</name>
    <dbReference type="NCBI Taxonomy" id="3981"/>
    <lineage>
        <taxon>Eukaryota</taxon>
        <taxon>Viridiplantae</taxon>
        <taxon>Streptophyta</taxon>
        <taxon>Embryophyta</taxon>
        <taxon>Tracheophyta</taxon>
        <taxon>Spermatophyta</taxon>
        <taxon>Magnoliopsida</taxon>
        <taxon>eudicotyledons</taxon>
        <taxon>Gunneridae</taxon>
        <taxon>Pentapetalae</taxon>
        <taxon>rosids</taxon>
        <taxon>fabids</taxon>
        <taxon>Malpighiales</taxon>
        <taxon>Euphorbiaceae</taxon>
        <taxon>Crotonoideae</taxon>
        <taxon>Micrandreae</taxon>
        <taxon>Hevea</taxon>
    </lineage>
</organism>
<gene>
    <name evidence="4" type="ORF">GH714_008600</name>
</gene>
<keyword evidence="2" id="KW-1133">Transmembrane helix</keyword>
<reference evidence="4 5" key="1">
    <citation type="journal article" date="2020" name="Mol. Plant">
        <title>The Chromosome-Based Rubber Tree Genome Provides New Insights into Spurge Genome Evolution and Rubber Biosynthesis.</title>
        <authorList>
            <person name="Liu J."/>
            <person name="Shi C."/>
            <person name="Shi C.C."/>
            <person name="Li W."/>
            <person name="Zhang Q.J."/>
            <person name="Zhang Y."/>
            <person name="Li K."/>
            <person name="Lu H.F."/>
            <person name="Shi C."/>
            <person name="Zhu S.T."/>
            <person name="Xiao Z.Y."/>
            <person name="Nan H."/>
            <person name="Yue Y."/>
            <person name="Zhu X.G."/>
            <person name="Wu Y."/>
            <person name="Hong X.N."/>
            <person name="Fan G.Y."/>
            <person name="Tong Y."/>
            <person name="Zhang D."/>
            <person name="Mao C.L."/>
            <person name="Liu Y.L."/>
            <person name="Hao S.J."/>
            <person name="Liu W.Q."/>
            <person name="Lv M.Q."/>
            <person name="Zhang H.B."/>
            <person name="Liu Y."/>
            <person name="Hu-Tang G.R."/>
            <person name="Wang J.P."/>
            <person name="Wang J.H."/>
            <person name="Sun Y.H."/>
            <person name="Ni S.B."/>
            <person name="Chen W.B."/>
            <person name="Zhang X.C."/>
            <person name="Jiao Y.N."/>
            <person name="Eichler E.E."/>
            <person name="Li G.H."/>
            <person name="Liu X."/>
            <person name="Gao L.Z."/>
        </authorList>
    </citation>
    <scope>NUCLEOTIDE SEQUENCE [LARGE SCALE GENOMIC DNA]</scope>
    <source>
        <strain evidence="5">cv. GT1</strain>
        <tissue evidence="4">Leaf</tissue>
    </source>
</reference>
<dbReference type="InterPro" id="IPR004332">
    <property type="entry name" value="Transposase_MuDR"/>
</dbReference>
<feature type="compositionally biased region" description="Acidic residues" evidence="1">
    <location>
        <begin position="114"/>
        <end position="133"/>
    </location>
</feature>
<dbReference type="AlphaFoldDB" id="A0A6A6LHT9"/>
<protein>
    <recommendedName>
        <fullName evidence="3">Transposase MuDR plant domain-containing protein</fullName>
    </recommendedName>
</protein>
<dbReference type="EMBL" id="JAAGAX010000010">
    <property type="protein sequence ID" value="KAF2300097.1"/>
    <property type="molecule type" value="Genomic_DNA"/>
</dbReference>
<feature type="domain" description="Transposase MuDR plant" evidence="3">
    <location>
        <begin position="154"/>
        <end position="205"/>
    </location>
</feature>
<feature type="compositionally biased region" description="Acidic residues" evidence="1">
    <location>
        <begin position="11"/>
        <end position="36"/>
    </location>
</feature>
<evidence type="ECO:0000259" key="3">
    <source>
        <dbReference type="Pfam" id="PF03108"/>
    </source>
</evidence>
<feature type="compositionally biased region" description="Basic and acidic residues" evidence="1">
    <location>
        <begin position="75"/>
        <end position="88"/>
    </location>
</feature>
<evidence type="ECO:0000256" key="2">
    <source>
        <dbReference type="SAM" id="Phobius"/>
    </source>
</evidence>
<proteinExistence type="predicted"/>
<feature type="region of interest" description="Disordered" evidence="1">
    <location>
        <begin position="1"/>
        <end position="134"/>
    </location>
</feature>
<comment type="caution">
    <text evidence="4">The sequence shown here is derived from an EMBL/GenBank/DDBJ whole genome shotgun (WGS) entry which is preliminary data.</text>
</comment>
<name>A0A6A6LHT9_HEVBR</name>
<dbReference type="Pfam" id="PF03108">
    <property type="entry name" value="DBD_Tnp_Mut"/>
    <property type="match status" value="1"/>
</dbReference>
<sequence length="257" mass="29667">MHPPYSRQNLDEGETTDFDIGNENDDMDDNNEDFIVDVDCNTNLDDEELISAREKKRQKNNRKKSNQSDNESEENDHQDTNMELKGDEMEVENDEADVEEVKEGENDPVGNDTDYYDSENEGSVEELSNDDGEVDIRQRKSQRVVYDPECERSKFVLGMVFANNTQLKEACIRYAINKGAQILFVKSEPNRVRAVCKKGCPWIVFGGRDSRSGDLRIKYYFLNIDVIGHILISISLIQISMELQFIDSNFTTFIRKY</sequence>
<dbReference type="Proteomes" id="UP000467840">
    <property type="component" value="Chromosome 4"/>
</dbReference>
<keyword evidence="2" id="KW-0812">Transmembrane</keyword>